<feature type="region of interest" description="Disordered" evidence="1">
    <location>
        <begin position="1"/>
        <end position="149"/>
    </location>
</feature>
<reference evidence="3" key="1">
    <citation type="submission" date="2025-08" db="UniProtKB">
        <authorList>
            <consortium name="RefSeq"/>
        </authorList>
    </citation>
    <scope>IDENTIFICATION</scope>
    <source>
        <tissue evidence="3">Whole body</tissue>
    </source>
</reference>
<feature type="compositionally biased region" description="Polar residues" evidence="1">
    <location>
        <begin position="127"/>
        <end position="138"/>
    </location>
</feature>
<proteinExistence type="predicted"/>
<organism evidence="2 3">
    <name type="scientific">Temnothorax curvispinosus</name>
    <dbReference type="NCBI Taxonomy" id="300111"/>
    <lineage>
        <taxon>Eukaryota</taxon>
        <taxon>Metazoa</taxon>
        <taxon>Ecdysozoa</taxon>
        <taxon>Arthropoda</taxon>
        <taxon>Hexapoda</taxon>
        <taxon>Insecta</taxon>
        <taxon>Pterygota</taxon>
        <taxon>Neoptera</taxon>
        <taxon>Endopterygota</taxon>
        <taxon>Hymenoptera</taxon>
        <taxon>Apocrita</taxon>
        <taxon>Aculeata</taxon>
        <taxon>Formicoidea</taxon>
        <taxon>Formicidae</taxon>
        <taxon>Myrmicinae</taxon>
        <taxon>Temnothorax</taxon>
    </lineage>
</organism>
<accession>A0A6J1QUT7</accession>
<dbReference type="GeneID" id="112462847"/>
<feature type="compositionally biased region" description="Low complexity" evidence="1">
    <location>
        <begin position="93"/>
        <end position="103"/>
    </location>
</feature>
<gene>
    <name evidence="3" type="primary">LOC112462847</name>
</gene>
<evidence type="ECO:0000313" key="3">
    <source>
        <dbReference type="RefSeq" id="XP_024884676.1"/>
    </source>
</evidence>
<sequence length="305" mass="34294">MDHTKSSSGQSDFLPSRREQRRTNRGPNRQLSPRQQQLHEIAELENQSSDSRREFKYNEGGPVAAASAPNLATQPPQHKPHARLPDDSPSYTPRPARALAARRTAARNDISHEKEVFLRTLRKYNRTKSPTSRSSLPTHQPVQPQEQQPAAWKLIRLESPSRPLTRPPRALLTTWDIRLRCYTSPRYTVPPLLSPLPRSPGDLRHQGTQTVPPTRVHKGLEVRPPTSCIETQTDSEWEAPTEEKGTQACSPSLEHQATQTEDPDSADQGTYTPPGTPPAWRKPGAWGTRQPLHRTKTQPCLGPYS</sequence>
<keyword evidence="2" id="KW-1185">Reference proteome</keyword>
<feature type="compositionally biased region" description="Polar residues" evidence="1">
    <location>
        <begin position="1"/>
        <end position="13"/>
    </location>
</feature>
<feature type="compositionally biased region" description="Polar residues" evidence="1">
    <location>
        <begin position="247"/>
        <end position="260"/>
    </location>
</feature>
<name>A0A6J1QUT7_9HYME</name>
<feature type="compositionally biased region" description="Low complexity" evidence="1">
    <location>
        <begin position="140"/>
        <end position="149"/>
    </location>
</feature>
<evidence type="ECO:0000313" key="2">
    <source>
        <dbReference type="Proteomes" id="UP000504618"/>
    </source>
</evidence>
<feature type="compositionally biased region" description="Polar residues" evidence="1">
    <location>
        <begin position="25"/>
        <end position="38"/>
    </location>
</feature>
<dbReference type="AlphaFoldDB" id="A0A6J1QUT7"/>
<protein>
    <submittedName>
        <fullName evidence="3">E3 ubiquitin-protein ligase Hakai-like</fullName>
    </submittedName>
</protein>
<evidence type="ECO:0000256" key="1">
    <source>
        <dbReference type="SAM" id="MobiDB-lite"/>
    </source>
</evidence>
<dbReference type="Proteomes" id="UP000504618">
    <property type="component" value="Unplaced"/>
</dbReference>
<feature type="region of interest" description="Disordered" evidence="1">
    <location>
        <begin position="188"/>
        <end position="305"/>
    </location>
</feature>
<dbReference type="RefSeq" id="XP_024884676.1">
    <property type="nucleotide sequence ID" value="XM_025028908.1"/>
</dbReference>